<dbReference type="OrthoDB" id="1523382at2"/>
<dbReference type="SUPFAM" id="SSF52540">
    <property type="entry name" value="P-loop containing nucleoside triphosphate hydrolases"/>
    <property type="match status" value="1"/>
</dbReference>
<dbReference type="Pfam" id="PF00158">
    <property type="entry name" value="Sigma54_activat"/>
    <property type="match status" value="1"/>
</dbReference>
<proteinExistence type="predicted"/>
<dbReference type="Pfam" id="PF25601">
    <property type="entry name" value="AAA_lid_14"/>
    <property type="match status" value="1"/>
</dbReference>
<dbReference type="AlphaFoldDB" id="A0A1M5F6N8"/>
<dbReference type="STRING" id="1194090.SAMN05443144_11478"/>
<dbReference type="InterPro" id="IPR002078">
    <property type="entry name" value="Sigma_54_int"/>
</dbReference>
<keyword evidence="1" id="KW-0547">Nucleotide-binding</keyword>
<protein>
    <submittedName>
        <fullName evidence="4">Sigma-54 interaction domain-containing protein</fullName>
    </submittedName>
</protein>
<dbReference type="Proteomes" id="UP000184041">
    <property type="component" value="Unassembled WGS sequence"/>
</dbReference>
<dbReference type="GO" id="GO:0005524">
    <property type="term" value="F:ATP binding"/>
    <property type="evidence" value="ECO:0007669"/>
    <property type="project" value="UniProtKB-KW"/>
</dbReference>
<dbReference type="PANTHER" id="PTHR32071">
    <property type="entry name" value="TRANSCRIPTIONAL REGULATORY PROTEIN"/>
    <property type="match status" value="1"/>
</dbReference>
<dbReference type="Gene3D" id="3.40.50.300">
    <property type="entry name" value="P-loop containing nucleotide triphosphate hydrolases"/>
    <property type="match status" value="1"/>
</dbReference>
<organism evidence="4 5">
    <name type="scientific">Fodinibius roseus</name>
    <dbReference type="NCBI Taxonomy" id="1194090"/>
    <lineage>
        <taxon>Bacteria</taxon>
        <taxon>Pseudomonadati</taxon>
        <taxon>Balneolota</taxon>
        <taxon>Balneolia</taxon>
        <taxon>Balneolales</taxon>
        <taxon>Balneolaceae</taxon>
        <taxon>Fodinibius</taxon>
    </lineage>
</organism>
<feature type="domain" description="Sigma-54 factor interaction" evidence="3">
    <location>
        <begin position="18"/>
        <end position="245"/>
    </location>
</feature>
<name>A0A1M5F6N8_9BACT</name>
<keyword evidence="5" id="KW-1185">Reference proteome</keyword>
<accession>A0A1M5F6N8</accession>
<dbReference type="EMBL" id="FQUS01000014">
    <property type="protein sequence ID" value="SHF87157.1"/>
    <property type="molecule type" value="Genomic_DNA"/>
</dbReference>
<dbReference type="Gene3D" id="1.10.8.60">
    <property type="match status" value="1"/>
</dbReference>
<evidence type="ECO:0000313" key="5">
    <source>
        <dbReference type="Proteomes" id="UP000184041"/>
    </source>
</evidence>
<evidence type="ECO:0000259" key="3">
    <source>
        <dbReference type="PROSITE" id="PS50045"/>
    </source>
</evidence>
<evidence type="ECO:0000256" key="2">
    <source>
        <dbReference type="ARBA" id="ARBA00022840"/>
    </source>
</evidence>
<dbReference type="GO" id="GO:0006355">
    <property type="term" value="P:regulation of DNA-templated transcription"/>
    <property type="evidence" value="ECO:0007669"/>
    <property type="project" value="InterPro"/>
</dbReference>
<keyword evidence="2" id="KW-0067">ATP-binding</keyword>
<evidence type="ECO:0000313" key="4">
    <source>
        <dbReference type="EMBL" id="SHF87157.1"/>
    </source>
</evidence>
<sequence>MVTTKSVIKKPLLNDIEKSSKSLLMQDIFYKILRLAKIDTPVILVGEIGSGTKRLAHVIHKNSDRALAPFHTFNCLGIREEEYKDAFWGQLQFDDNHLSLKYDLLEKAVGGILYLDQFSELSPSLMLNILDSYQKGCKQLFRHNKQAKPRLILSFNQESYHKILTHSIWEKLLGELNPVVLMLPPLRERKEDIPILIDHFIKEIKTNYPDYKDLNISSRALIECYDYHWPGNILQLKNAIFHGAILSHGQTIELEHLPFSMSWKSPYTIHKNNTSL</sequence>
<dbReference type="InterPro" id="IPR027417">
    <property type="entry name" value="P-loop_NTPase"/>
</dbReference>
<dbReference type="PROSITE" id="PS50045">
    <property type="entry name" value="SIGMA54_INTERACT_4"/>
    <property type="match status" value="1"/>
</dbReference>
<reference evidence="4 5" key="1">
    <citation type="submission" date="2016-11" db="EMBL/GenBank/DDBJ databases">
        <authorList>
            <person name="Jaros S."/>
            <person name="Januszkiewicz K."/>
            <person name="Wedrychowicz H."/>
        </authorList>
    </citation>
    <scope>NUCLEOTIDE SEQUENCE [LARGE SCALE GENOMIC DNA]</scope>
    <source>
        <strain evidence="4 5">DSM 21986</strain>
    </source>
</reference>
<dbReference type="RefSeq" id="WP_073065299.1">
    <property type="nucleotide sequence ID" value="NZ_FQUS01000014.1"/>
</dbReference>
<dbReference type="InterPro" id="IPR058031">
    <property type="entry name" value="AAA_lid_NorR"/>
</dbReference>
<evidence type="ECO:0000256" key="1">
    <source>
        <dbReference type="ARBA" id="ARBA00022741"/>
    </source>
</evidence>
<gene>
    <name evidence="4" type="ORF">SAMN05443144_11478</name>
</gene>